<dbReference type="EMBL" id="CP002117">
    <property type="protein sequence ID" value="ADN36096.1"/>
    <property type="molecule type" value="Genomic_DNA"/>
</dbReference>
<reference evidence="1 2" key="1">
    <citation type="journal article" date="2010" name="Stand. Genomic Sci.">
        <title>Complete genome sequence of Methanoplanus petrolearius type strain (SEBR 4847).</title>
        <authorList>
            <person name="Brambilla E."/>
            <person name="Djao O.D."/>
            <person name="Daligault H."/>
            <person name="Lapidus A."/>
            <person name="Lucas S."/>
            <person name="Hammon N."/>
            <person name="Nolan M."/>
            <person name="Tice H."/>
            <person name="Cheng J.F."/>
            <person name="Han C."/>
            <person name="Tapia R."/>
            <person name="Goodwin L."/>
            <person name="Pitluck S."/>
            <person name="Liolios K."/>
            <person name="Ivanova N."/>
            <person name="Mavromatis K."/>
            <person name="Mikhailova N."/>
            <person name="Pati A."/>
            <person name="Chen A."/>
            <person name="Palaniappan K."/>
            <person name="Land M."/>
            <person name="Hauser L."/>
            <person name="Chang Y.J."/>
            <person name="Jeffries C.D."/>
            <person name="Rohde M."/>
            <person name="Spring S."/>
            <person name="Sikorski J."/>
            <person name="Goker M."/>
            <person name="Woyke T."/>
            <person name="Bristow J."/>
            <person name="Eisen J.A."/>
            <person name="Markowitz V."/>
            <person name="Hugenholtz P."/>
            <person name="Kyrpides N.C."/>
            <person name="Klenk H.P."/>
        </authorList>
    </citation>
    <scope>NUCLEOTIDE SEQUENCE [LARGE SCALE GENOMIC DNA]</scope>
    <source>
        <strain evidence="2">DSM 11571 / OCM 486 / SEBR 4847</strain>
    </source>
</reference>
<organism evidence="1 2">
    <name type="scientific">Methanolacinia petrolearia (strain DSM 11571 / OCM 486 / SEBR 4847)</name>
    <name type="common">Methanoplanus petrolearius</name>
    <dbReference type="NCBI Taxonomy" id="679926"/>
    <lineage>
        <taxon>Archaea</taxon>
        <taxon>Methanobacteriati</taxon>
        <taxon>Methanobacteriota</taxon>
        <taxon>Stenosarchaea group</taxon>
        <taxon>Methanomicrobia</taxon>
        <taxon>Methanomicrobiales</taxon>
        <taxon>Methanomicrobiaceae</taxon>
        <taxon>Methanolacinia</taxon>
    </lineage>
</organism>
<dbReference type="RefSeq" id="WP_013329273.1">
    <property type="nucleotide sequence ID" value="NC_014507.1"/>
</dbReference>
<accession>E1RES5</accession>
<gene>
    <name evidence="1" type="ordered locus">Mpet_1336</name>
</gene>
<keyword evidence="2" id="KW-1185">Reference proteome</keyword>
<dbReference type="KEGG" id="mpi:Mpet_1336"/>
<protein>
    <submittedName>
        <fullName evidence="1">Uncharacterized protein</fullName>
    </submittedName>
</protein>
<name>E1RES5_METP4</name>
<dbReference type="AlphaFoldDB" id="E1RES5"/>
<proteinExistence type="predicted"/>
<dbReference type="OrthoDB" id="117945at2157"/>
<evidence type="ECO:0000313" key="1">
    <source>
        <dbReference type="EMBL" id="ADN36096.1"/>
    </source>
</evidence>
<dbReference type="GeneID" id="9743803"/>
<sequence>MNRKKFENIPGETDTEKYASISISEGANMDLLDLKKIHDLYDIRVVLYFEKELAENSTYEKDLVDFAGHDEDMRPFIEVEKFIKFGMENDPTFENRLSEFPLKIKIISTGEITSENKKVRYVKGLMPFLEDFDVDEEPGPVIG</sequence>
<dbReference type="eggNOG" id="arCOG06924">
    <property type="taxonomic scope" value="Archaea"/>
</dbReference>
<dbReference type="HOGENOM" id="CLU_150438_0_0_2"/>
<evidence type="ECO:0000313" key="2">
    <source>
        <dbReference type="Proteomes" id="UP000006565"/>
    </source>
</evidence>
<dbReference type="Proteomes" id="UP000006565">
    <property type="component" value="Chromosome"/>
</dbReference>